<dbReference type="EMBL" id="CP006664">
    <property type="protein sequence ID" value="AIJ10585.1"/>
    <property type="molecule type" value="Genomic_DNA"/>
</dbReference>
<dbReference type="Pfam" id="PF01935">
    <property type="entry name" value="DUF87"/>
    <property type="match status" value="1"/>
</dbReference>
<evidence type="ECO:0000259" key="1">
    <source>
        <dbReference type="Pfam" id="PF01935"/>
    </source>
</evidence>
<gene>
    <name evidence="2" type="ORF">ETEE_4180</name>
</gene>
<dbReference type="AlphaFoldDB" id="A0A076LPP1"/>
<dbReference type="PANTHER" id="PTHR42957">
    <property type="entry name" value="HELICASE MJ1565-RELATED"/>
    <property type="match status" value="1"/>
</dbReference>
<dbReference type="InterPro" id="IPR027417">
    <property type="entry name" value="P-loop_NTPase"/>
</dbReference>
<protein>
    <recommendedName>
        <fullName evidence="1">Helicase HerA central domain-containing protein</fullName>
    </recommendedName>
</protein>
<dbReference type="KEGG" id="ete:ETEE_4180"/>
<evidence type="ECO:0000313" key="3">
    <source>
        <dbReference type="Proteomes" id="UP000028681"/>
    </source>
</evidence>
<reference evidence="2 3" key="1">
    <citation type="journal article" date="2012" name="PLoS ONE">
        <title>Edwardsiella comparative phylogenomics reveal the new intra/inter-species taxonomic relationships, virulence evolution and niche adaptation mechanisms.</title>
        <authorList>
            <person name="Yang M."/>
            <person name="Lv Y."/>
            <person name="Xiao J."/>
            <person name="Wu H."/>
            <person name="Zheng H."/>
            <person name="Liu Q."/>
            <person name="Zhang Y."/>
            <person name="Wang Q."/>
        </authorList>
    </citation>
    <scope>NUCLEOTIDE SEQUENCE [LARGE SCALE GENOMIC DNA]</scope>
    <source>
        <strain evidence="3">080813</strain>
    </source>
</reference>
<accession>A0A076LPP1</accession>
<feature type="domain" description="Helicase HerA central" evidence="1">
    <location>
        <begin position="154"/>
        <end position="350"/>
    </location>
</feature>
<dbReference type="Gene3D" id="3.40.50.300">
    <property type="entry name" value="P-loop containing nucleotide triphosphate hydrolases"/>
    <property type="match status" value="2"/>
</dbReference>
<proteinExistence type="predicted"/>
<dbReference type="PANTHER" id="PTHR42957:SF1">
    <property type="entry name" value="HELICASE MJ1565-RELATED"/>
    <property type="match status" value="1"/>
</dbReference>
<organism evidence="2 3">
    <name type="scientific">Edwardsiella anguillarum ET080813</name>
    <dbReference type="NCBI Taxonomy" id="667120"/>
    <lineage>
        <taxon>Bacteria</taxon>
        <taxon>Pseudomonadati</taxon>
        <taxon>Pseudomonadota</taxon>
        <taxon>Gammaproteobacteria</taxon>
        <taxon>Enterobacterales</taxon>
        <taxon>Hafniaceae</taxon>
        <taxon>Edwardsiella</taxon>
    </lineage>
</organism>
<dbReference type="Proteomes" id="UP000028681">
    <property type="component" value="Chromosome"/>
</dbReference>
<dbReference type="HOGENOM" id="CLU_023842_1_1_6"/>
<dbReference type="InterPro" id="IPR008571">
    <property type="entry name" value="HerA-like"/>
</dbReference>
<name>A0A076LPP1_9GAMM</name>
<dbReference type="InterPro" id="IPR002789">
    <property type="entry name" value="HerA_central"/>
</dbReference>
<evidence type="ECO:0000313" key="2">
    <source>
        <dbReference type="EMBL" id="AIJ10585.1"/>
    </source>
</evidence>
<dbReference type="SUPFAM" id="SSF52540">
    <property type="entry name" value="P-loop containing nucleoside triphosphate hydrolases"/>
    <property type="match status" value="1"/>
</dbReference>
<sequence length="679" mass="75949">MTMSYLPIEILEQLRIGTVAFVSPNEIRVSLETDSPDSVSLQGGSPRNFPRINSYVLISSDDGFLVGQVEWIAVENSPYPKRRGLQDFGLIDLPFPLKKLSINPIGTLRVDRKKEGFKFTRGTDVFPSVGDSVLLPTDRQLRSIIESGDNRRVKIGDSPLANNAEIKVDPDRLFGRHIAVLGNTGSGKSCSVAGLIQWSLDAVLQQEKTPNARFIILDPNGEYSRAFGPESKYKGKLLRVEAHTSNGEIDLKVPSWLWNSSEWAAFTQASSKVQLPLLRRTLRAMRNEILSEDDVTIQVKHFCGILLISIRGLASQGDIYVNGGHAKGFFDTLTSWNNSLSTLREKIGNSHLDDLISTISMYLSTRSGATWPAKPQISETDQLIDKLKVAYAAFGGDEQELLPKSEDAPIRFKGDDFIAYLEALAQETGTEQFVEFLLTRIRTMLGDTRISAVTDDSKDPITLTDWLDTFLGKNGQSSITVIDLSLVPNEIIHLVTAVISRVTFEALQRYRRINGKPLPTVMVAEEAHTFIKRYKEDGEGQSVSDICCKVFEKIAREGRKFGLGLVVSSQRPSELSPTVLSQCNTFLLHRISNDKDQEQVHRLVPDNMRGLLRELPSLPSRHAILLGWASELPVLVRMKELAEKQRPQSDDPDFWSVWSNTTEEPREVNWQAIADDWQT</sequence>